<dbReference type="InterPro" id="IPR008250">
    <property type="entry name" value="ATPase_P-typ_transduc_dom_A_sf"/>
</dbReference>
<dbReference type="GO" id="GO:0005886">
    <property type="term" value="C:plasma membrane"/>
    <property type="evidence" value="ECO:0007669"/>
    <property type="project" value="UniProtKB-SubCell"/>
</dbReference>
<dbReference type="Gene3D" id="3.40.1110.10">
    <property type="entry name" value="Calcium-transporting ATPase, cytoplasmic domain N"/>
    <property type="match status" value="1"/>
</dbReference>
<dbReference type="InterPro" id="IPR059000">
    <property type="entry name" value="ATPase_P-type_domA"/>
</dbReference>
<dbReference type="RefSeq" id="WP_009578662.1">
    <property type="nucleotide sequence ID" value="NZ_AMZN01000015.1"/>
</dbReference>
<dbReference type="GO" id="GO:0005391">
    <property type="term" value="F:P-type sodium:potassium-exchanging transporter activity"/>
    <property type="evidence" value="ECO:0007669"/>
    <property type="project" value="TreeGrafter"/>
</dbReference>
<feature type="domain" description="Cation-transporting P-type ATPase N-terminal" evidence="11">
    <location>
        <begin position="5"/>
        <end position="79"/>
    </location>
</feature>
<evidence type="ECO:0000256" key="4">
    <source>
        <dbReference type="ARBA" id="ARBA00022692"/>
    </source>
</evidence>
<dbReference type="PRINTS" id="PR00120">
    <property type="entry name" value="HATPASE"/>
</dbReference>
<dbReference type="SFLD" id="SFLDG00002">
    <property type="entry name" value="C1.7:_P-type_atpase_like"/>
    <property type="match status" value="1"/>
</dbReference>
<evidence type="ECO:0000256" key="1">
    <source>
        <dbReference type="ARBA" id="ARBA00004651"/>
    </source>
</evidence>
<protein>
    <submittedName>
        <fullName evidence="12">Cation-transporting ATPase</fullName>
    </submittedName>
</protein>
<dbReference type="OrthoDB" id="1521937at2"/>
<dbReference type="GO" id="GO:1902600">
    <property type="term" value="P:proton transmembrane transport"/>
    <property type="evidence" value="ECO:0007669"/>
    <property type="project" value="TreeGrafter"/>
</dbReference>
<evidence type="ECO:0000256" key="8">
    <source>
        <dbReference type="ARBA" id="ARBA00022989"/>
    </source>
</evidence>
<dbReference type="SUPFAM" id="SSF81665">
    <property type="entry name" value="Calcium ATPase, transmembrane domain M"/>
    <property type="match status" value="1"/>
</dbReference>
<evidence type="ECO:0000313" key="12">
    <source>
        <dbReference type="EMBL" id="ELR72612.1"/>
    </source>
</evidence>
<dbReference type="Gene3D" id="2.70.150.10">
    <property type="entry name" value="Calcium-transporting ATPase, cytoplasmic transduction domain A"/>
    <property type="match status" value="1"/>
</dbReference>
<dbReference type="AlphaFoldDB" id="L8JZI9"/>
<feature type="transmembrane region" description="Helical" evidence="10">
    <location>
        <begin position="83"/>
        <end position="105"/>
    </location>
</feature>
<dbReference type="SFLD" id="SFLDF00027">
    <property type="entry name" value="p-type_atpase"/>
    <property type="match status" value="1"/>
</dbReference>
<evidence type="ECO:0000256" key="5">
    <source>
        <dbReference type="ARBA" id="ARBA00022741"/>
    </source>
</evidence>
<comment type="similarity">
    <text evidence="2">Belongs to the cation transport ATPase (P-type) (TC 3.A.3) family. Type IIA subfamily.</text>
</comment>
<keyword evidence="7" id="KW-1278">Translocase</keyword>
<keyword evidence="5" id="KW-0547">Nucleotide-binding</keyword>
<evidence type="ECO:0000256" key="2">
    <source>
        <dbReference type="ARBA" id="ARBA00005675"/>
    </source>
</evidence>
<dbReference type="Pfam" id="PF13246">
    <property type="entry name" value="Cation_ATPase"/>
    <property type="match status" value="1"/>
</dbReference>
<keyword evidence="4 10" id="KW-0812">Transmembrane</keyword>
<keyword evidence="9 10" id="KW-0472">Membrane</keyword>
<keyword evidence="13" id="KW-1185">Reference proteome</keyword>
<dbReference type="PANTHER" id="PTHR43294:SF21">
    <property type="entry name" value="CATION TRANSPORTING ATPASE"/>
    <property type="match status" value="1"/>
</dbReference>
<comment type="subcellular location">
    <subcellularLocation>
        <location evidence="1">Cell membrane</location>
        <topology evidence="1">Multi-pass membrane protein</topology>
    </subcellularLocation>
</comment>
<feature type="transmembrane region" description="Helical" evidence="10">
    <location>
        <begin position="684"/>
        <end position="705"/>
    </location>
</feature>
<dbReference type="SFLD" id="SFLDS00003">
    <property type="entry name" value="Haloacid_Dehalogenase"/>
    <property type="match status" value="1"/>
</dbReference>
<feature type="transmembrane region" description="Helical" evidence="10">
    <location>
        <begin position="795"/>
        <end position="814"/>
    </location>
</feature>
<dbReference type="STRING" id="1237149.C900_00991"/>
<dbReference type="InterPro" id="IPR023214">
    <property type="entry name" value="HAD_sf"/>
</dbReference>
<dbReference type="InterPro" id="IPR018303">
    <property type="entry name" value="ATPase_P-typ_P_site"/>
</dbReference>
<dbReference type="InterPro" id="IPR001757">
    <property type="entry name" value="P_typ_ATPase"/>
</dbReference>
<dbReference type="GO" id="GO:0036376">
    <property type="term" value="P:sodium ion export across plasma membrane"/>
    <property type="evidence" value="ECO:0007669"/>
    <property type="project" value="TreeGrafter"/>
</dbReference>
<dbReference type="PRINTS" id="PR00119">
    <property type="entry name" value="CATATPASE"/>
</dbReference>
<dbReference type="SMART" id="SM00831">
    <property type="entry name" value="Cation_ATPase_N"/>
    <property type="match status" value="1"/>
</dbReference>
<keyword evidence="6" id="KW-0067">ATP-binding</keyword>
<proteinExistence type="inferred from homology"/>
<evidence type="ECO:0000256" key="10">
    <source>
        <dbReference type="SAM" id="Phobius"/>
    </source>
</evidence>
<dbReference type="InterPro" id="IPR050510">
    <property type="entry name" value="Cation_transp_ATPase_P-type"/>
</dbReference>
<dbReference type="Gene3D" id="1.20.1110.10">
    <property type="entry name" value="Calcium-transporting ATPase, transmembrane domain"/>
    <property type="match status" value="1"/>
</dbReference>
<dbReference type="GO" id="GO:0030007">
    <property type="term" value="P:intracellular potassium ion homeostasis"/>
    <property type="evidence" value="ECO:0007669"/>
    <property type="project" value="TreeGrafter"/>
</dbReference>
<feature type="transmembrane region" description="Helical" evidence="10">
    <location>
        <begin position="858"/>
        <end position="878"/>
    </location>
</feature>
<evidence type="ECO:0000313" key="13">
    <source>
        <dbReference type="Proteomes" id="UP000011135"/>
    </source>
</evidence>
<dbReference type="InterPro" id="IPR036412">
    <property type="entry name" value="HAD-like_sf"/>
</dbReference>
<dbReference type="Proteomes" id="UP000011135">
    <property type="component" value="Unassembled WGS sequence"/>
</dbReference>
<dbReference type="GO" id="GO:0006883">
    <property type="term" value="P:intracellular sodium ion homeostasis"/>
    <property type="evidence" value="ECO:0007669"/>
    <property type="project" value="TreeGrafter"/>
</dbReference>
<dbReference type="InterPro" id="IPR044492">
    <property type="entry name" value="P_typ_ATPase_HD_dom"/>
</dbReference>
<dbReference type="GO" id="GO:1990573">
    <property type="term" value="P:potassium ion import across plasma membrane"/>
    <property type="evidence" value="ECO:0007669"/>
    <property type="project" value="TreeGrafter"/>
</dbReference>
<dbReference type="SUPFAM" id="SSF81653">
    <property type="entry name" value="Calcium ATPase, transduction domain A"/>
    <property type="match status" value="1"/>
</dbReference>
<dbReference type="SUPFAM" id="SSF56784">
    <property type="entry name" value="HAD-like"/>
    <property type="match status" value="1"/>
</dbReference>
<organism evidence="12 13">
    <name type="scientific">Fulvivirga imtechensis AK7</name>
    <dbReference type="NCBI Taxonomy" id="1237149"/>
    <lineage>
        <taxon>Bacteria</taxon>
        <taxon>Pseudomonadati</taxon>
        <taxon>Bacteroidota</taxon>
        <taxon>Cytophagia</taxon>
        <taxon>Cytophagales</taxon>
        <taxon>Fulvivirgaceae</taxon>
        <taxon>Fulvivirga</taxon>
    </lineage>
</organism>
<keyword evidence="3" id="KW-1003">Cell membrane</keyword>
<feature type="transmembrane region" description="Helical" evidence="10">
    <location>
        <begin position="757"/>
        <end position="783"/>
    </location>
</feature>
<dbReference type="InterPro" id="IPR004014">
    <property type="entry name" value="ATPase_P-typ_cation-transptr_N"/>
</dbReference>
<dbReference type="Pfam" id="PF00122">
    <property type="entry name" value="E1-E2_ATPase"/>
    <property type="match status" value="1"/>
</dbReference>
<sequence length="886" mass="97554">MAAQLYHAKEVEELLTSFNTDLNKGLSNAEARKRLVQYGPNILIEKKQKSIGRILLDQFTSPIVWLLIAAGTLAFFLGEIPEGIAIAIVVIINTFIGFFMEWQALRSMLELKKMGRAKTKVFREGTRKELDSVQLVPGDIIYFEGGDLITADARLIVQHNLAIKEAALTGESAQVSKHTEKLPEDTVLADRTNSVFKGTLVARGNGKAIVVATGNDTELGRISEITQEAEKHATPLDKRLSKLSKKLIWLTLAMTFLIFIAGIARGGELVILLETAVALAVAAIPEGLPVIATITLARGMVRLAKDKAIVKTLKAVQTLGETNVILTDKTGTLTENDMYLETLFFKRDTVNLSTYKRNIEAERENMESDIELLLIVGTLCNDSTYHPSETESTTGDPIEIALLRSASEILGAPDDLRKKYPRIAEVPFDAEIKMMGTANKANGAYLISVKGATEAVLQKCTKMLDEDGNEVPLGDHDEWHNAVNEMAGKGLRVLSFAYKKTGSEPDHKNFIQDLTFIGLGGFIDPARKDVKEAIQSCKEAGIKVVMVTGDHPETAGSIAETVGLVKDGREATKIHGRDLGKGVGSKVTIQKHILDANIFARINASQKLDLVKLYQQNNYIVGMTGDGVNDTPALKKADIGIAMGKRGTEAAKEVADIILKDDSFSSIVLAIRQGRVIFNNIRKFVVYLLSCNLSEILVVGTASFLGVPLPLLPLQILFLNMVTDIFPALALGMNKGEWDVMKETPRRSDHPIISKPWWGSIVAYGMAMTLAVLGIELLSIYVLHFPDPLVNNMTFYTLVLVQLWNVFNLPVSSVSLFKNEITKNKYIWLAFIICIAIVVMAWLTPPLREALALRPLEFTHWIIILAFSFIPNVLIQVAKRVFKVIR</sequence>
<dbReference type="eggNOG" id="COG0474">
    <property type="taxonomic scope" value="Bacteria"/>
</dbReference>
<evidence type="ECO:0000256" key="9">
    <source>
        <dbReference type="ARBA" id="ARBA00023136"/>
    </source>
</evidence>
<feature type="transmembrane region" description="Helical" evidence="10">
    <location>
        <begin position="826"/>
        <end position="843"/>
    </location>
</feature>
<dbReference type="InterPro" id="IPR023298">
    <property type="entry name" value="ATPase_P-typ_TM_dom_sf"/>
</dbReference>
<comment type="caution">
    <text evidence="12">The sequence shown here is derived from an EMBL/GenBank/DDBJ whole genome shotgun (WGS) entry which is preliminary data.</text>
</comment>
<evidence type="ECO:0000256" key="3">
    <source>
        <dbReference type="ARBA" id="ARBA00022475"/>
    </source>
</evidence>
<dbReference type="PROSITE" id="PS00154">
    <property type="entry name" value="ATPASE_E1_E2"/>
    <property type="match status" value="1"/>
</dbReference>
<dbReference type="InterPro" id="IPR006068">
    <property type="entry name" value="ATPase_P-typ_cation-transptr_C"/>
</dbReference>
<gene>
    <name evidence="12" type="ORF">C900_00991</name>
</gene>
<feature type="transmembrane region" description="Helical" evidence="10">
    <location>
        <begin position="54"/>
        <end position="77"/>
    </location>
</feature>
<dbReference type="EMBL" id="AMZN01000015">
    <property type="protein sequence ID" value="ELR72612.1"/>
    <property type="molecule type" value="Genomic_DNA"/>
</dbReference>
<dbReference type="InterPro" id="IPR023299">
    <property type="entry name" value="ATPase_P-typ_cyto_dom_N"/>
</dbReference>
<dbReference type="Gene3D" id="3.40.50.1000">
    <property type="entry name" value="HAD superfamily/HAD-like"/>
    <property type="match status" value="1"/>
</dbReference>
<dbReference type="GO" id="GO:0005524">
    <property type="term" value="F:ATP binding"/>
    <property type="evidence" value="ECO:0007669"/>
    <property type="project" value="UniProtKB-KW"/>
</dbReference>
<dbReference type="Pfam" id="PF00689">
    <property type="entry name" value="Cation_ATPase_C"/>
    <property type="match status" value="1"/>
</dbReference>
<feature type="transmembrane region" description="Helical" evidence="10">
    <location>
        <begin position="247"/>
        <end position="264"/>
    </location>
</feature>
<evidence type="ECO:0000256" key="6">
    <source>
        <dbReference type="ARBA" id="ARBA00022840"/>
    </source>
</evidence>
<dbReference type="Pfam" id="PF08282">
    <property type="entry name" value="Hydrolase_3"/>
    <property type="match status" value="1"/>
</dbReference>
<dbReference type="GO" id="GO:0016887">
    <property type="term" value="F:ATP hydrolysis activity"/>
    <property type="evidence" value="ECO:0007669"/>
    <property type="project" value="InterPro"/>
</dbReference>
<dbReference type="NCBIfam" id="TIGR01494">
    <property type="entry name" value="ATPase_P-type"/>
    <property type="match status" value="2"/>
</dbReference>
<feature type="transmembrane region" description="Helical" evidence="10">
    <location>
        <begin position="276"/>
        <end position="297"/>
    </location>
</feature>
<dbReference type="Pfam" id="PF00690">
    <property type="entry name" value="Cation_ATPase_N"/>
    <property type="match status" value="1"/>
</dbReference>
<name>L8JZI9_9BACT</name>
<evidence type="ECO:0000256" key="7">
    <source>
        <dbReference type="ARBA" id="ARBA00022967"/>
    </source>
</evidence>
<accession>L8JZI9</accession>
<reference evidence="12 13" key="1">
    <citation type="submission" date="2012-12" db="EMBL/GenBank/DDBJ databases">
        <title>Genome assembly of Fulvivirga imtechensis AK7.</title>
        <authorList>
            <person name="Nupur N."/>
            <person name="Khatri I."/>
            <person name="Kumar R."/>
            <person name="Subramanian S."/>
            <person name="Pinnaka A."/>
        </authorList>
    </citation>
    <scope>NUCLEOTIDE SEQUENCE [LARGE SCALE GENOMIC DNA]</scope>
    <source>
        <strain evidence="12 13">AK7</strain>
    </source>
</reference>
<dbReference type="SUPFAM" id="SSF81660">
    <property type="entry name" value="Metal cation-transporting ATPase, ATP-binding domain N"/>
    <property type="match status" value="1"/>
</dbReference>
<keyword evidence="8 10" id="KW-1133">Transmembrane helix</keyword>
<dbReference type="PANTHER" id="PTHR43294">
    <property type="entry name" value="SODIUM/POTASSIUM-TRANSPORTING ATPASE SUBUNIT ALPHA"/>
    <property type="match status" value="1"/>
</dbReference>
<evidence type="ECO:0000259" key="11">
    <source>
        <dbReference type="SMART" id="SM00831"/>
    </source>
</evidence>
<feature type="transmembrane region" description="Helical" evidence="10">
    <location>
        <begin position="711"/>
        <end position="732"/>
    </location>
</feature>